<dbReference type="CDD" id="cd00279">
    <property type="entry name" value="YlxR"/>
    <property type="match status" value="1"/>
</dbReference>
<dbReference type="InterPro" id="IPR007393">
    <property type="entry name" value="YlxR_dom"/>
</dbReference>
<protein>
    <submittedName>
        <fullName evidence="2">Nucleic-acid-binding protein implicated in transcription termination</fullName>
    </submittedName>
</protein>
<dbReference type="SUPFAM" id="SSF64376">
    <property type="entry name" value="YlxR-like"/>
    <property type="match status" value="1"/>
</dbReference>
<evidence type="ECO:0000313" key="2">
    <source>
        <dbReference type="EMBL" id="VTQ89547.1"/>
    </source>
</evidence>
<dbReference type="Gene3D" id="3.30.1230.10">
    <property type="entry name" value="YlxR-like"/>
    <property type="match status" value="1"/>
</dbReference>
<dbReference type="InterPro" id="IPR035931">
    <property type="entry name" value="YlxR-like_sf"/>
</dbReference>
<dbReference type="PANTHER" id="PTHR34215">
    <property type="entry name" value="BLL0784 PROTEIN"/>
    <property type="match status" value="1"/>
</dbReference>
<organism evidence="2 3">
    <name type="scientific">Hathewaya histolytica</name>
    <name type="common">Clostridium histolyticum</name>
    <dbReference type="NCBI Taxonomy" id="1498"/>
    <lineage>
        <taxon>Bacteria</taxon>
        <taxon>Bacillati</taxon>
        <taxon>Bacillota</taxon>
        <taxon>Clostridia</taxon>
        <taxon>Eubacteriales</taxon>
        <taxon>Clostridiaceae</taxon>
        <taxon>Hathewaya</taxon>
    </lineage>
</organism>
<sequence>MKIKKVPERMCVGCMEMKPKKKLIRIVKSKDGDISIDLVGKAPGRGAYICQSIECLDKAFKTRRLERNLSHNIQEEIYLKLRNQINNEE</sequence>
<gene>
    <name evidence="2" type="ORF">NCTC503_01427</name>
</gene>
<proteinExistence type="predicted"/>
<feature type="domain" description="YlxR" evidence="1">
    <location>
        <begin position="9"/>
        <end position="82"/>
    </location>
</feature>
<dbReference type="Pfam" id="PF04296">
    <property type="entry name" value="YlxR"/>
    <property type="match status" value="1"/>
</dbReference>
<dbReference type="Proteomes" id="UP000308489">
    <property type="component" value="Chromosome 1"/>
</dbReference>
<accession>A0A4V6KDA4</accession>
<name>A0A4V6KDA4_HATHI</name>
<dbReference type="InterPro" id="IPR037465">
    <property type="entry name" value="YlxR"/>
</dbReference>
<evidence type="ECO:0000313" key="3">
    <source>
        <dbReference type="Proteomes" id="UP000308489"/>
    </source>
</evidence>
<dbReference type="KEGG" id="hhw:NCTC503_01427"/>
<dbReference type="OrthoDB" id="9813251at2"/>
<dbReference type="EMBL" id="LR590481">
    <property type="protein sequence ID" value="VTQ89547.1"/>
    <property type="molecule type" value="Genomic_DNA"/>
</dbReference>
<dbReference type="RefSeq" id="WP_138210083.1">
    <property type="nucleotide sequence ID" value="NZ_CBCRUQ010000012.1"/>
</dbReference>
<dbReference type="AlphaFoldDB" id="A0A4V6KDA4"/>
<evidence type="ECO:0000259" key="1">
    <source>
        <dbReference type="Pfam" id="PF04296"/>
    </source>
</evidence>
<keyword evidence="3" id="KW-1185">Reference proteome</keyword>
<reference evidence="2 3" key="1">
    <citation type="submission" date="2019-05" db="EMBL/GenBank/DDBJ databases">
        <authorList>
            <consortium name="Pathogen Informatics"/>
        </authorList>
    </citation>
    <scope>NUCLEOTIDE SEQUENCE [LARGE SCALE GENOMIC DNA]</scope>
    <source>
        <strain evidence="2 3">NCTC503</strain>
    </source>
</reference>
<dbReference type="PANTHER" id="PTHR34215:SF1">
    <property type="entry name" value="YLXR DOMAIN-CONTAINING PROTEIN"/>
    <property type="match status" value="1"/>
</dbReference>
<dbReference type="NCBIfam" id="NF047356">
    <property type="entry name" value="RNA_bind_RnpM"/>
    <property type="match status" value="1"/>
</dbReference>